<dbReference type="Pfam" id="PF00950">
    <property type="entry name" value="ABC-3"/>
    <property type="match status" value="1"/>
</dbReference>
<dbReference type="EMBL" id="NCQP01000002">
    <property type="protein sequence ID" value="OWJ54756.1"/>
    <property type="molecule type" value="Genomic_DNA"/>
</dbReference>
<evidence type="ECO:0000256" key="6">
    <source>
        <dbReference type="SAM" id="Phobius"/>
    </source>
</evidence>
<dbReference type="Proteomes" id="UP000196694">
    <property type="component" value="Unassembled WGS sequence"/>
</dbReference>
<dbReference type="Gene3D" id="1.10.3470.10">
    <property type="entry name" value="ABC transporter involved in vitamin B12 uptake, BtuC"/>
    <property type="match status" value="1"/>
</dbReference>
<dbReference type="SUPFAM" id="SSF81345">
    <property type="entry name" value="ABC transporter involved in vitamin B12 uptake, BtuC"/>
    <property type="match status" value="1"/>
</dbReference>
<protein>
    <recommendedName>
        <fullName evidence="9">Metal ABC transporter permease</fullName>
    </recommendedName>
</protein>
<comment type="similarity">
    <text evidence="2">Belongs to the ABC-3 integral membrane protein family.</text>
</comment>
<name>A0A211YP76_9CREN</name>
<evidence type="ECO:0000256" key="1">
    <source>
        <dbReference type="ARBA" id="ARBA00004141"/>
    </source>
</evidence>
<evidence type="ECO:0000313" key="7">
    <source>
        <dbReference type="EMBL" id="OWJ54756.1"/>
    </source>
</evidence>
<evidence type="ECO:0008006" key="9">
    <source>
        <dbReference type="Google" id="ProtNLM"/>
    </source>
</evidence>
<evidence type="ECO:0000313" key="8">
    <source>
        <dbReference type="Proteomes" id="UP000196694"/>
    </source>
</evidence>
<organism evidence="7 8">
    <name type="scientific">Pyrodictium delaneyi</name>
    <dbReference type="NCBI Taxonomy" id="1273541"/>
    <lineage>
        <taxon>Archaea</taxon>
        <taxon>Thermoproteota</taxon>
        <taxon>Thermoprotei</taxon>
        <taxon>Desulfurococcales</taxon>
        <taxon>Pyrodictiaceae</taxon>
        <taxon>Pyrodictium</taxon>
    </lineage>
</organism>
<feature type="transmembrane region" description="Helical" evidence="6">
    <location>
        <begin position="33"/>
        <end position="56"/>
    </location>
</feature>
<keyword evidence="3 6" id="KW-0812">Transmembrane</keyword>
<proteinExistence type="inferred from homology"/>
<comment type="subcellular location">
    <subcellularLocation>
        <location evidence="1">Membrane</location>
        <topology evidence="1">Multi-pass membrane protein</topology>
    </subcellularLocation>
</comment>
<reference evidence="7 8" key="1">
    <citation type="submission" date="2017-05" db="EMBL/GenBank/DDBJ databases">
        <title>The draft genome of the hyperthermophilic archaeon 'Pyrodictium delaneyi strain Hulk', an iron and nitrate reducer, reveals the capacity for sulfate reduction.</title>
        <authorList>
            <person name="Demey L.M."/>
            <person name="Miller C."/>
            <person name="Manzella M."/>
            <person name="Reguera G."/>
            <person name="Kashefi K."/>
        </authorList>
    </citation>
    <scope>NUCLEOTIDE SEQUENCE [LARGE SCALE GENOMIC DNA]</scope>
    <source>
        <strain evidence="7 8">Hulk</strain>
    </source>
</reference>
<feature type="transmembrane region" description="Helical" evidence="6">
    <location>
        <begin position="6"/>
        <end position="26"/>
    </location>
</feature>
<evidence type="ECO:0000256" key="5">
    <source>
        <dbReference type="ARBA" id="ARBA00023136"/>
    </source>
</evidence>
<evidence type="ECO:0000256" key="3">
    <source>
        <dbReference type="ARBA" id="ARBA00022692"/>
    </source>
</evidence>
<evidence type="ECO:0000256" key="4">
    <source>
        <dbReference type="ARBA" id="ARBA00022989"/>
    </source>
</evidence>
<accession>A0A211YP76</accession>
<dbReference type="PANTHER" id="PTHR30477">
    <property type="entry name" value="ABC-TRANSPORTER METAL-BINDING PROTEIN"/>
    <property type="match status" value="1"/>
</dbReference>
<evidence type="ECO:0000256" key="2">
    <source>
        <dbReference type="ARBA" id="ARBA00008034"/>
    </source>
</evidence>
<dbReference type="GO" id="GO:0055085">
    <property type="term" value="P:transmembrane transport"/>
    <property type="evidence" value="ECO:0007669"/>
    <property type="project" value="InterPro"/>
</dbReference>
<keyword evidence="8" id="KW-1185">Reference proteome</keyword>
<keyword evidence="5 6" id="KW-0472">Membrane</keyword>
<dbReference type="AlphaFoldDB" id="A0A211YP76"/>
<feature type="transmembrane region" description="Helical" evidence="6">
    <location>
        <begin position="220"/>
        <end position="238"/>
    </location>
</feature>
<dbReference type="GO" id="GO:0043190">
    <property type="term" value="C:ATP-binding cassette (ABC) transporter complex"/>
    <property type="evidence" value="ECO:0007669"/>
    <property type="project" value="InterPro"/>
</dbReference>
<feature type="transmembrane region" description="Helical" evidence="6">
    <location>
        <begin position="244"/>
        <end position="263"/>
    </location>
</feature>
<dbReference type="InterPro" id="IPR037294">
    <property type="entry name" value="ABC_BtuC-like"/>
</dbReference>
<dbReference type="PANTHER" id="PTHR30477:SF21">
    <property type="entry name" value="ABC-3 PROTEIN"/>
    <property type="match status" value="1"/>
</dbReference>
<dbReference type="InterPro" id="IPR001626">
    <property type="entry name" value="ABC_TroCD"/>
</dbReference>
<feature type="transmembrane region" description="Helical" evidence="6">
    <location>
        <begin position="62"/>
        <end position="82"/>
    </location>
</feature>
<gene>
    <name evidence="7" type="ORF">Pdsh_03250</name>
</gene>
<feature type="transmembrane region" description="Helical" evidence="6">
    <location>
        <begin position="89"/>
        <end position="109"/>
    </location>
</feature>
<comment type="caution">
    <text evidence="7">The sequence shown here is derived from an EMBL/GenBank/DDBJ whole genome shotgun (WGS) entry which is preliminary data.</text>
</comment>
<keyword evidence="4 6" id="KW-1133">Transmembrane helix</keyword>
<sequence length="266" mass="27860">MYYVRISVYPALAVLAAGLAFGLLSALVAARKLFFLAGATPHSALLAALLAILVTGSMNTSAYISTIVVTVLLVYMAGYMIFSGVEPDIATSVLVSFSASTSVILAYYAKTTAGGADITSIVFGDPLLVSSWEAWIAVVTALAVCILVVLSYREQIYLGVERDLAKITGMPVWLHDLIFFTMVGVVVSTMVQIVGFVLEHVLILLPGAAASMYARSAREAILLSVSTALIAAGLGLILSLMLGLSPAGATGLVMLLIYVAFVAKSR</sequence>
<feature type="transmembrane region" description="Helical" evidence="6">
    <location>
        <begin position="134"/>
        <end position="152"/>
    </location>
</feature>